<gene>
    <name evidence="12" type="ORF">MNOR_LOCUS30602</name>
</gene>
<dbReference type="InterPro" id="IPR045034">
    <property type="entry name" value="O-acyltransferase_WSD1-like"/>
</dbReference>
<dbReference type="PANTHER" id="PTHR31650">
    <property type="entry name" value="O-ACYLTRANSFERASE (WSD1-LIKE) FAMILY PROTEIN"/>
    <property type="match status" value="1"/>
</dbReference>
<evidence type="ECO:0000256" key="1">
    <source>
        <dbReference type="ARBA" id="ARBA00004771"/>
    </source>
</evidence>
<keyword evidence="9" id="KW-1133">Transmembrane helix</keyword>
<comment type="pathway">
    <text evidence="1">Glycerolipid metabolism; triacylglycerol biosynthesis.</text>
</comment>
<comment type="similarity">
    <text evidence="5">In the N-terminal section; belongs to the long-chain O-acyltransferase family.</text>
</comment>
<feature type="domain" description="O-acyltransferase WSD1 C-terminal" evidence="11">
    <location>
        <begin position="538"/>
        <end position="677"/>
    </location>
</feature>
<dbReference type="EMBL" id="CAXKWB010037809">
    <property type="protein sequence ID" value="CAL4150678.1"/>
    <property type="molecule type" value="Genomic_DNA"/>
</dbReference>
<feature type="transmembrane region" description="Helical" evidence="9">
    <location>
        <begin position="40"/>
        <end position="67"/>
    </location>
</feature>
<dbReference type="PANTHER" id="PTHR31650:SF1">
    <property type="entry name" value="WAX ESTER SYNTHASE_DIACYLGLYCEROL ACYLTRANSFERASE 4-RELATED"/>
    <property type="match status" value="1"/>
</dbReference>
<comment type="catalytic activity">
    <reaction evidence="7">
        <text>an acyl-CoA + a 1,2-diacyl-sn-glycerol = a triacyl-sn-glycerol + CoA</text>
        <dbReference type="Rhea" id="RHEA:10868"/>
        <dbReference type="ChEBI" id="CHEBI:17815"/>
        <dbReference type="ChEBI" id="CHEBI:57287"/>
        <dbReference type="ChEBI" id="CHEBI:58342"/>
        <dbReference type="ChEBI" id="CHEBI:64615"/>
        <dbReference type="EC" id="2.3.1.20"/>
    </reaction>
</comment>
<dbReference type="Pfam" id="PF06974">
    <property type="entry name" value="WS_DGAT_C"/>
    <property type="match status" value="1"/>
</dbReference>
<reference evidence="12 13" key="1">
    <citation type="submission" date="2024-05" db="EMBL/GenBank/DDBJ databases">
        <authorList>
            <person name="Wallberg A."/>
        </authorList>
    </citation>
    <scope>NUCLEOTIDE SEQUENCE [LARGE SCALE GENOMIC DNA]</scope>
</reference>
<keyword evidence="9" id="KW-0472">Membrane</keyword>
<feature type="region of interest" description="Disordered" evidence="8">
    <location>
        <begin position="699"/>
        <end position="738"/>
    </location>
</feature>
<evidence type="ECO:0000256" key="7">
    <source>
        <dbReference type="ARBA" id="ARBA00048109"/>
    </source>
</evidence>
<comment type="caution">
    <text evidence="12">The sequence shown here is derived from an EMBL/GenBank/DDBJ whole genome shotgun (WGS) entry which is preliminary data.</text>
</comment>
<comment type="pathway">
    <text evidence="2">Lipid metabolism.</text>
</comment>
<dbReference type="Proteomes" id="UP001497623">
    <property type="component" value="Unassembled WGS sequence"/>
</dbReference>
<evidence type="ECO:0000313" key="12">
    <source>
        <dbReference type="EMBL" id="CAL4150678.1"/>
    </source>
</evidence>
<evidence type="ECO:0000259" key="11">
    <source>
        <dbReference type="Pfam" id="PF06974"/>
    </source>
</evidence>
<keyword evidence="13" id="KW-1185">Reference proteome</keyword>
<dbReference type="InterPro" id="IPR004255">
    <property type="entry name" value="O-acyltransferase_WSD1_N"/>
</dbReference>
<dbReference type="Pfam" id="PF03007">
    <property type="entry name" value="WS_DGAT_cat"/>
    <property type="match status" value="1"/>
</dbReference>
<evidence type="ECO:0000256" key="2">
    <source>
        <dbReference type="ARBA" id="ARBA00005189"/>
    </source>
</evidence>
<evidence type="ECO:0000256" key="8">
    <source>
        <dbReference type="SAM" id="MobiDB-lite"/>
    </source>
</evidence>
<protein>
    <recommendedName>
        <fullName evidence="14">Diacylglycerol O-acyltransferase</fullName>
    </recommendedName>
</protein>
<name>A0AAV2RXT6_MEGNR</name>
<accession>A0AAV2RXT6</accession>
<evidence type="ECO:0000313" key="13">
    <source>
        <dbReference type="Proteomes" id="UP001497623"/>
    </source>
</evidence>
<evidence type="ECO:0000256" key="9">
    <source>
        <dbReference type="SAM" id="Phobius"/>
    </source>
</evidence>
<keyword evidence="4" id="KW-0012">Acyltransferase</keyword>
<dbReference type="AlphaFoldDB" id="A0AAV2RXT6"/>
<evidence type="ECO:0000256" key="3">
    <source>
        <dbReference type="ARBA" id="ARBA00022679"/>
    </source>
</evidence>
<feature type="compositionally biased region" description="Pro residues" evidence="8">
    <location>
        <begin position="709"/>
        <end position="722"/>
    </location>
</feature>
<keyword evidence="3" id="KW-0808">Transferase</keyword>
<organism evidence="12 13">
    <name type="scientific">Meganyctiphanes norvegica</name>
    <name type="common">Northern krill</name>
    <name type="synonym">Thysanopoda norvegica</name>
    <dbReference type="NCBI Taxonomy" id="48144"/>
    <lineage>
        <taxon>Eukaryota</taxon>
        <taxon>Metazoa</taxon>
        <taxon>Ecdysozoa</taxon>
        <taxon>Arthropoda</taxon>
        <taxon>Crustacea</taxon>
        <taxon>Multicrustacea</taxon>
        <taxon>Malacostraca</taxon>
        <taxon>Eumalacostraca</taxon>
        <taxon>Eucarida</taxon>
        <taxon>Euphausiacea</taxon>
        <taxon>Euphausiidae</taxon>
        <taxon>Meganyctiphanes</taxon>
    </lineage>
</organism>
<evidence type="ECO:0008006" key="14">
    <source>
        <dbReference type="Google" id="ProtNLM"/>
    </source>
</evidence>
<comment type="catalytic activity">
    <reaction evidence="6">
        <text>a long chain fatty alcohol + a fatty acyl-CoA = a long-chain alcohol wax ester + CoA</text>
        <dbReference type="Rhea" id="RHEA:38443"/>
        <dbReference type="ChEBI" id="CHEBI:17135"/>
        <dbReference type="ChEBI" id="CHEBI:57287"/>
        <dbReference type="ChEBI" id="CHEBI:77636"/>
        <dbReference type="ChEBI" id="CHEBI:235323"/>
        <dbReference type="EC" id="2.3.1.75"/>
    </reaction>
</comment>
<dbReference type="GO" id="GO:0004144">
    <property type="term" value="F:diacylglycerol O-acyltransferase activity"/>
    <property type="evidence" value="ECO:0007669"/>
    <property type="project" value="UniProtKB-EC"/>
</dbReference>
<evidence type="ECO:0000256" key="6">
    <source>
        <dbReference type="ARBA" id="ARBA00047604"/>
    </source>
</evidence>
<evidence type="ECO:0000259" key="10">
    <source>
        <dbReference type="Pfam" id="PF03007"/>
    </source>
</evidence>
<dbReference type="GO" id="GO:0005886">
    <property type="term" value="C:plasma membrane"/>
    <property type="evidence" value="ECO:0007669"/>
    <property type="project" value="TreeGrafter"/>
</dbReference>
<evidence type="ECO:0000256" key="4">
    <source>
        <dbReference type="ARBA" id="ARBA00023315"/>
    </source>
</evidence>
<evidence type="ECO:0000256" key="5">
    <source>
        <dbReference type="ARBA" id="ARBA00024360"/>
    </source>
</evidence>
<dbReference type="GO" id="GO:0019432">
    <property type="term" value="P:triglyceride biosynthetic process"/>
    <property type="evidence" value="ECO:0007669"/>
    <property type="project" value="TreeGrafter"/>
</dbReference>
<sequence length="738" mass="83176">MLHVIKYRKVSRPSSLGPLAAKSWGQFNYGMRVLEARLGIIKMITTLTASVVFFALMPMFLTVYAVIKIWRSLVRAWVLRRLTGVQELTGVTLNSALDSTQAPATSTLLLCLKGEVSVQHIQDCIKKDIVGQLDEKGQLHYPNFRRQLVEVMGYYAWRDFPEFTIKNHVVEAARLYRGRSLTERNIQEYISELMSSPIPNSLPPWQIQVVVTHGPEPQTWIMARAHHHLAAQISLPSLFKTAIPDPWQRPTARSQNVLTAPASLRRLGRASKIWIRSVLSESATYFTVVKNTVRKSVSAFNNDVRDEMKQASQSKENPFSKKIVLLFLSIVNVLWNHFLFVFKTWLGMNINDKLTKNNAIKMISSCILNIFIYLYWLIYNLAILPWTLTNWTLYAYAWILLIWNSEQLDLLLKASVEVYWLVRAFVSLPRLLLEEAFSLKEPPVSLGWTGRKRTFSSSVNGSGLIASWSDDVPLSTAHGVKGATGATMSEVLLTATSGALRDYFRNTGLPVPDTLNCTVPVFSQREADMKGKAKTNPGLVSLAFPTGATDAQAALRSVRSTMNKVRRYPEKHLAQVWFLKNIVDFIPKKLLSKTLKMLTGRYPVLLTKLVGPKTPVQFWDHDLINIYYWRPPQAHAALSMCITSYCGRANLGVLGNRHVVSSTSILTQAFVTHLNELAVDNGVKLERINNRKISRCWSRSWSHNSSPGSTPPASPSPTPPSTPTHTRTRRPSTPVQLL</sequence>
<dbReference type="GO" id="GO:0047196">
    <property type="term" value="F:long-chain-alcohol O-fatty-acyltransferase activity"/>
    <property type="evidence" value="ECO:0007669"/>
    <property type="project" value="UniProtKB-EC"/>
</dbReference>
<keyword evidence="9" id="KW-0812">Transmembrane</keyword>
<feature type="domain" description="O-acyltransferase WSD1-like N-terminal" evidence="10">
    <location>
        <begin position="143"/>
        <end position="303"/>
    </location>
</feature>
<feature type="transmembrane region" description="Helical" evidence="9">
    <location>
        <begin position="323"/>
        <end position="346"/>
    </location>
</feature>
<dbReference type="InterPro" id="IPR009721">
    <property type="entry name" value="O-acyltransferase_WSD1_C"/>
</dbReference>
<proteinExistence type="inferred from homology"/>